<dbReference type="RefSeq" id="XP_024945376.1">
    <property type="nucleotide sequence ID" value="XM_025089608.1"/>
</dbReference>
<dbReference type="KEGG" id="ccin:107272280"/>
<reference evidence="3" key="1">
    <citation type="submission" date="2025-08" db="UniProtKB">
        <authorList>
            <consortium name="RefSeq"/>
        </authorList>
    </citation>
    <scope>IDENTIFICATION</scope>
</reference>
<protein>
    <submittedName>
        <fullName evidence="3">Uncharacterized protein LOC107272280 isoform X1</fullName>
    </submittedName>
</protein>
<accession>A0AAJ7RS08</accession>
<sequence length="205" mass="24180">MDNTGAPRLKEIERSRSNSPRERIRNKERKSKRSTSKGKDISTLGMAFKILLLISYSYMMDEITIYQVFSERRISVPITPQMIYDSIKQLQTRRLYVDFSLIVEHLCRYYPIENDKRILVVELKEKLDCAVLAGLISKCGVDKYCLSNLREQANAHKTALSVFWEKYYQVSTSHIFLNLINCDIDKKIDTFIIKIQMTFRMRCYH</sequence>
<feature type="compositionally biased region" description="Basic residues" evidence="1">
    <location>
        <begin position="26"/>
        <end position="36"/>
    </location>
</feature>
<evidence type="ECO:0000256" key="1">
    <source>
        <dbReference type="SAM" id="MobiDB-lite"/>
    </source>
</evidence>
<name>A0AAJ7RS08_CEPCN</name>
<feature type="compositionally biased region" description="Basic and acidic residues" evidence="1">
    <location>
        <begin position="8"/>
        <end position="25"/>
    </location>
</feature>
<dbReference type="Proteomes" id="UP000694920">
    <property type="component" value="Unplaced"/>
</dbReference>
<evidence type="ECO:0000313" key="3">
    <source>
        <dbReference type="RefSeq" id="XP_024945376.1"/>
    </source>
</evidence>
<feature type="region of interest" description="Disordered" evidence="1">
    <location>
        <begin position="1"/>
        <end position="38"/>
    </location>
</feature>
<dbReference type="GeneID" id="107272280"/>
<evidence type="ECO:0000313" key="2">
    <source>
        <dbReference type="Proteomes" id="UP000694920"/>
    </source>
</evidence>
<dbReference type="AlphaFoldDB" id="A0AAJ7RS08"/>
<organism evidence="2 3">
    <name type="scientific">Cephus cinctus</name>
    <name type="common">Wheat stem sawfly</name>
    <dbReference type="NCBI Taxonomy" id="211228"/>
    <lineage>
        <taxon>Eukaryota</taxon>
        <taxon>Metazoa</taxon>
        <taxon>Ecdysozoa</taxon>
        <taxon>Arthropoda</taxon>
        <taxon>Hexapoda</taxon>
        <taxon>Insecta</taxon>
        <taxon>Pterygota</taxon>
        <taxon>Neoptera</taxon>
        <taxon>Endopterygota</taxon>
        <taxon>Hymenoptera</taxon>
        <taxon>Cephoidea</taxon>
        <taxon>Cephidae</taxon>
        <taxon>Cephus</taxon>
    </lineage>
</organism>
<keyword evidence="2" id="KW-1185">Reference proteome</keyword>
<proteinExistence type="predicted"/>
<gene>
    <name evidence="3" type="primary">LOC107272280</name>
</gene>